<reference evidence="3 4" key="1">
    <citation type="journal article" date="2014" name="PLoS ONE">
        <title>Global Analysis of Gene Expression Profiles in Physic Nut (Jatropha curcas L.) Seedlings Exposed to Salt Stress.</title>
        <authorList>
            <person name="Zhang L."/>
            <person name="Zhang C."/>
            <person name="Wu P."/>
            <person name="Chen Y."/>
            <person name="Li M."/>
            <person name="Jiang H."/>
            <person name="Wu G."/>
        </authorList>
    </citation>
    <scope>NUCLEOTIDE SEQUENCE [LARGE SCALE GENOMIC DNA]</scope>
    <source>
        <strain evidence="4">cv. GZQX0401</strain>
        <tissue evidence="3">Young leaves</tissue>
    </source>
</reference>
<protein>
    <submittedName>
        <fullName evidence="3">Uncharacterized protein</fullName>
    </submittedName>
</protein>
<dbReference type="InterPro" id="IPR055411">
    <property type="entry name" value="LRR_FXL15/At3g58940/PEG3-like"/>
</dbReference>
<evidence type="ECO:0000259" key="2">
    <source>
        <dbReference type="Pfam" id="PF24758"/>
    </source>
</evidence>
<dbReference type="InterPro" id="IPR032675">
    <property type="entry name" value="LRR_dom_sf"/>
</dbReference>
<evidence type="ECO:0000313" key="3">
    <source>
        <dbReference type="EMBL" id="KDP39081.1"/>
    </source>
</evidence>
<dbReference type="CDD" id="cd22160">
    <property type="entry name" value="F-box_AtFBL13-like"/>
    <property type="match status" value="1"/>
</dbReference>
<dbReference type="Gene3D" id="3.80.10.10">
    <property type="entry name" value="Ribonuclease Inhibitor"/>
    <property type="match status" value="1"/>
</dbReference>
<organism evidence="3 4">
    <name type="scientific">Jatropha curcas</name>
    <name type="common">Barbados nut</name>
    <dbReference type="NCBI Taxonomy" id="180498"/>
    <lineage>
        <taxon>Eukaryota</taxon>
        <taxon>Viridiplantae</taxon>
        <taxon>Streptophyta</taxon>
        <taxon>Embryophyta</taxon>
        <taxon>Tracheophyta</taxon>
        <taxon>Spermatophyta</taxon>
        <taxon>Magnoliopsida</taxon>
        <taxon>eudicotyledons</taxon>
        <taxon>Gunneridae</taxon>
        <taxon>Pentapetalae</taxon>
        <taxon>rosids</taxon>
        <taxon>fabids</taxon>
        <taxon>Malpighiales</taxon>
        <taxon>Euphorbiaceae</taxon>
        <taxon>Crotonoideae</taxon>
        <taxon>Jatropheae</taxon>
        <taxon>Jatropha</taxon>
    </lineage>
</organism>
<dbReference type="SUPFAM" id="SSF52047">
    <property type="entry name" value="RNI-like"/>
    <property type="match status" value="1"/>
</dbReference>
<feature type="domain" description="F-box/LRR-repeat protein 15/At3g58940/PEG3-like LRR" evidence="2">
    <location>
        <begin position="137"/>
        <end position="246"/>
    </location>
</feature>
<keyword evidence="4" id="KW-1185">Reference proteome</keyword>
<dbReference type="SUPFAM" id="SSF81383">
    <property type="entry name" value="F-box domain"/>
    <property type="match status" value="1"/>
</dbReference>
<name>A0A067KS84_JATCU</name>
<dbReference type="EMBL" id="KK914353">
    <property type="protein sequence ID" value="KDP39081.1"/>
    <property type="molecule type" value="Genomic_DNA"/>
</dbReference>
<dbReference type="InterPro" id="IPR001810">
    <property type="entry name" value="F-box_dom"/>
</dbReference>
<dbReference type="OrthoDB" id="830754at2759"/>
<dbReference type="InterPro" id="IPR053781">
    <property type="entry name" value="F-box_AtFBL13-like"/>
</dbReference>
<evidence type="ECO:0000313" key="4">
    <source>
        <dbReference type="Proteomes" id="UP000027138"/>
    </source>
</evidence>
<dbReference type="PANTHER" id="PTHR31900">
    <property type="entry name" value="F-BOX/RNI SUPERFAMILY PROTEIN-RELATED"/>
    <property type="match status" value="1"/>
</dbReference>
<sequence length="464" mass="54381">MENSNMDMFTKLSSSLLVLIISYLPFKEAARTSILSKQWFNLWKETTVLEFNESFFVDRDEDEDNQKAQRHVFIDFVKQIVMNYPRKAIQKFSFVYSKPKECLSDMQNFVLFAASRNVRNLGLDFSDPRWIEDDIERYPSKFELPLQVYQLFGLESLLLFSCSFDVSRFTNFSALKTVFIGWIEITEVTVNILIRNCPQIETLCLKKCWSLEHFEVSVQNSSLKNLILDKCHFMKNMIWVEGPRLQFFKYSGEINQFYLMNPMDMVEADLDFSMEPEFDELGTILCDFLQEFYAARVLTVCSVLLQIIPEGDDPLGLPAPINTRHLIVKTAMHENELVGIKFMLRSCRYIHTLTFDIVPGKIFPDYTPPFELAPQELWTKKYRMNTCINHNLRVVNVKGFKGSDNEIYVLRFIIQFGANLEQVNLYISDEETEDGENRDIYISKIRYIITDDGALSKKLRIFIF</sequence>
<dbReference type="Proteomes" id="UP000027138">
    <property type="component" value="Unassembled WGS sequence"/>
</dbReference>
<dbReference type="Pfam" id="PF24758">
    <property type="entry name" value="LRR_At5g56370"/>
    <property type="match status" value="1"/>
</dbReference>
<dbReference type="KEGG" id="jcu:105632910"/>
<feature type="domain" description="F-box" evidence="1">
    <location>
        <begin position="10"/>
        <end position="44"/>
    </location>
</feature>
<dbReference type="InterPro" id="IPR036047">
    <property type="entry name" value="F-box-like_dom_sf"/>
</dbReference>
<gene>
    <name evidence="3" type="ORF">JCGZ_00838</name>
</gene>
<proteinExistence type="predicted"/>
<dbReference type="InterPro" id="IPR050232">
    <property type="entry name" value="FBL13/AtMIF1-like"/>
</dbReference>
<dbReference type="STRING" id="180498.A0A067KS84"/>
<accession>A0A067KS84</accession>
<dbReference type="AlphaFoldDB" id="A0A067KS84"/>
<dbReference type="Pfam" id="PF00646">
    <property type="entry name" value="F-box"/>
    <property type="match status" value="1"/>
</dbReference>
<evidence type="ECO:0000259" key="1">
    <source>
        <dbReference type="Pfam" id="PF00646"/>
    </source>
</evidence>
<dbReference type="PANTHER" id="PTHR31900:SF34">
    <property type="entry name" value="EMB|CAB62440.1-RELATED"/>
    <property type="match status" value="1"/>
</dbReference>